<proteinExistence type="predicted"/>
<sequence length="79" mass="8431">MCSLFNGLIACLLWQSVNSAAATTTTTVSAPASTECTARKGSDVWKYFNKVNGEAKANNNTTTKTSATTKKTQGTFFQI</sequence>
<dbReference type="AlphaFoldDB" id="A0A1X7U549"/>
<protein>
    <submittedName>
        <fullName evidence="2">Uncharacterized protein</fullName>
    </submittedName>
</protein>
<dbReference type="InParanoid" id="A0A1X7U549"/>
<dbReference type="EnsemblMetazoa" id="Aqu2.1.23042_001">
    <property type="protein sequence ID" value="Aqu2.1.23042_001"/>
    <property type="gene ID" value="Aqu2.1.23042"/>
</dbReference>
<feature type="signal peptide" evidence="1">
    <location>
        <begin position="1"/>
        <end position="22"/>
    </location>
</feature>
<evidence type="ECO:0000256" key="1">
    <source>
        <dbReference type="SAM" id="SignalP"/>
    </source>
</evidence>
<feature type="chain" id="PRO_5012553055" evidence="1">
    <location>
        <begin position="23"/>
        <end position="79"/>
    </location>
</feature>
<reference evidence="2" key="1">
    <citation type="submission" date="2017-05" db="UniProtKB">
        <authorList>
            <consortium name="EnsemblMetazoa"/>
        </authorList>
    </citation>
    <scope>IDENTIFICATION</scope>
</reference>
<evidence type="ECO:0000313" key="2">
    <source>
        <dbReference type="EnsemblMetazoa" id="Aqu2.1.23042_001"/>
    </source>
</evidence>
<name>A0A1X7U549_AMPQE</name>
<keyword evidence="1" id="KW-0732">Signal</keyword>
<organism evidence="2">
    <name type="scientific">Amphimedon queenslandica</name>
    <name type="common">Sponge</name>
    <dbReference type="NCBI Taxonomy" id="400682"/>
    <lineage>
        <taxon>Eukaryota</taxon>
        <taxon>Metazoa</taxon>
        <taxon>Porifera</taxon>
        <taxon>Demospongiae</taxon>
        <taxon>Heteroscleromorpha</taxon>
        <taxon>Haplosclerida</taxon>
        <taxon>Niphatidae</taxon>
        <taxon>Amphimedon</taxon>
    </lineage>
</organism>
<accession>A0A1X7U549</accession>